<evidence type="ECO:0000313" key="2">
    <source>
        <dbReference type="EMBL" id="MBB5179743.1"/>
    </source>
</evidence>
<dbReference type="Pfam" id="PF00583">
    <property type="entry name" value="Acetyltransf_1"/>
    <property type="match status" value="1"/>
</dbReference>
<keyword evidence="3" id="KW-1185">Reference proteome</keyword>
<dbReference type="CDD" id="cd04301">
    <property type="entry name" value="NAT_SF"/>
    <property type="match status" value="1"/>
</dbReference>
<dbReference type="AlphaFoldDB" id="A0A7W8CQK8"/>
<dbReference type="GO" id="GO:0016747">
    <property type="term" value="F:acyltransferase activity, transferring groups other than amino-acyl groups"/>
    <property type="evidence" value="ECO:0007669"/>
    <property type="project" value="InterPro"/>
</dbReference>
<dbReference type="Proteomes" id="UP000525923">
    <property type="component" value="Unassembled WGS sequence"/>
</dbReference>
<evidence type="ECO:0000259" key="1">
    <source>
        <dbReference type="PROSITE" id="PS51186"/>
    </source>
</evidence>
<name>A0A7W8CQK8_9BACL</name>
<gene>
    <name evidence="2" type="ORF">HNQ44_001167</name>
</gene>
<feature type="domain" description="N-acetyltransferase" evidence="1">
    <location>
        <begin position="7"/>
        <end position="159"/>
    </location>
</feature>
<dbReference type="PANTHER" id="PTHR43328:SF1">
    <property type="entry name" value="N-ACETYLTRANSFERASE DOMAIN-CONTAINING PROTEIN"/>
    <property type="match status" value="1"/>
</dbReference>
<reference evidence="2 3" key="1">
    <citation type="submission" date="2020-08" db="EMBL/GenBank/DDBJ databases">
        <title>Genomic Encyclopedia of Type Strains, Phase IV (KMG-IV): sequencing the most valuable type-strain genomes for metagenomic binning, comparative biology and taxonomic classification.</title>
        <authorList>
            <person name="Goeker M."/>
        </authorList>
    </citation>
    <scope>NUCLEOTIDE SEQUENCE [LARGE SCALE GENOMIC DNA]</scope>
    <source>
        <strain evidence="2 3">DSM 15895</strain>
    </source>
</reference>
<dbReference type="InterPro" id="IPR000182">
    <property type="entry name" value="GNAT_dom"/>
</dbReference>
<dbReference type="Gene3D" id="3.40.630.30">
    <property type="match status" value="1"/>
</dbReference>
<dbReference type="EMBL" id="JACHHE010000002">
    <property type="protein sequence ID" value="MBB5179743.1"/>
    <property type="molecule type" value="Genomic_DNA"/>
</dbReference>
<sequence>MIRKKEVTLHCYTPKVDVQYDLPSEQREFTGLPQDIIRRDAENPLKHFIVIKARGQVAGFFELDESDDRKAYSDNPHTLLLRGYSVDPAFQGQGIATGSIYALPDFTRQEFPEADEVVLGVNARNTPAQRIYQRAGFEDTGRRLMRSKGEQIVMSLRVKAAEKSG</sequence>
<evidence type="ECO:0000313" key="3">
    <source>
        <dbReference type="Proteomes" id="UP000525923"/>
    </source>
</evidence>
<dbReference type="SUPFAM" id="SSF55729">
    <property type="entry name" value="Acyl-CoA N-acyltransferases (Nat)"/>
    <property type="match status" value="1"/>
</dbReference>
<dbReference type="InterPro" id="IPR016181">
    <property type="entry name" value="Acyl_CoA_acyltransferase"/>
</dbReference>
<accession>A0A7W8CQK8</accession>
<organism evidence="2 3">
    <name type="scientific">Planococcus koreensis</name>
    <dbReference type="NCBI Taxonomy" id="112331"/>
    <lineage>
        <taxon>Bacteria</taxon>
        <taxon>Bacillati</taxon>
        <taxon>Bacillota</taxon>
        <taxon>Bacilli</taxon>
        <taxon>Bacillales</taxon>
        <taxon>Caryophanaceae</taxon>
        <taxon>Planococcus</taxon>
    </lineage>
</organism>
<dbReference type="PANTHER" id="PTHR43328">
    <property type="entry name" value="ACETYLTRANSFERASE-RELATED"/>
    <property type="match status" value="1"/>
</dbReference>
<comment type="caution">
    <text evidence="2">The sequence shown here is derived from an EMBL/GenBank/DDBJ whole genome shotgun (WGS) entry which is preliminary data.</text>
</comment>
<dbReference type="PROSITE" id="PS51186">
    <property type="entry name" value="GNAT"/>
    <property type="match status" value="1"/>
</dbReference>
<proteinExistence type="predicted"/>
<dbReference type="OrthoDB" id="66776at2"/>
<protein>
    <submittedName>
        <fullName evidence="2">RimJ/RimL family protein N-acetyltransferase</fullName>
    </submittedName>
</protein>
<keyword evidence="2" id="KW-0808">Transferase</keyword>
<dbReference type="RefSeq" id="WP_135502477.1">
    <property type="nucleotide sequence ID" value="NZ_JACHHE010000002.1"/>
</dbReference>